<proteinExistence type="predicted"/>
<protein>
    <submittedName>
        <fullName evidence="2">Uncharacterized protein</fullName>
    </submittedName>
</protein>
<keyword evidence="1" id="KW-1185">Reference proteome</keyword>
<organism evidence="1 2">
    <name type="scientific">Panagrolaimus davidi</name>
    <dbReference type="NCBI Taxonomy" id="227884"/>
    <lineage>
        <taxon>Eukaryota</taxon>
        <taxon>Metazoa</taxon>
        <taxon>Ecdysozoa</taxon>
        <taxon>Nematoda</taxon>
        <taxon>Chromadorea</taxon>
        <taxon>Rhabditida</taxon>
        <taxon>Tylenchina</taxon>
        <taxon>Panagrolaimomorpha</taxon>
        <taxon>Panagrolaimoidea</taxon>
        <taxon>Panagrolaimidae</taxon>
        <taxon>Panagrolaimus</taxon>
    </lineage>
</organism>
<sequence>MAKSNGFELIQMFDALSITDEVERKRSRESDDLFVDPHDGFFNSSNISLISNENISSNDQVADADYSSNNNIVTLESSTDSIQIDESEAFTFSIDKSLTSKDLLLISLGIDNSFITHEVDLPPLNIPHLKGNYLYIVKAQNVKNLGDVVSVDKLSPWNNQKKGVRSKQYYVDFEVQENNIKKYTRSDSKNRDAFKNYTFEWQTNHHELPVNKKIIAVCQPNDKKPIENTKVCFYYEVKQDTPAIEKLSEKIHNPRLAPSDSAKIKQFLLNKHTPTAALHKHQQTSSLMDAVSTVTQSQVSTNFTKKNDRVYLL</sequence>
<dbReference type="AlphaFoldDB" id="A0A914PPT9"/>
<dbReference type="Proteomes" id="UP000887578">
    <property type="component" value="Unplaced"/>
</dbReference>
<reference evidence="2" key="1">
    <citation type="submission" date="2022-11" db="UniProtKB">
        <authorList>
            <consortium name="WormBaseParasite"/>
        </authorList>
    </citation>
    <scope>IDENTIFICATION</scope>
</reference>
<accession>A0A914PPT9</accession>
<evidence type="ECO:0000313" key="2">
    <source>
        <dbReference type="WBParaSite" id="PDA_v2.g18096.t1"/>
    </source>
</evidence>
<name>A0A914PPT9_9BILA</name>
<evidence type="ECO:0000313" key="1">
    <source>
        <dbReference type="Proteomes" id="UP000887578"/>
    </source>
</evidence>
<dbReference type="WBParaSite" id="PDA_v2.g18096.t1">
    <property type="protein sequence ID" value="PDA_v2.g18096.t1"/>
    <property type="gene ID" value="PDA_v2.g18096"/>
</dbReference>